<evidence type="ECO:0000256" key="3">
    <source>
        <dbReference type="ARBA" id="ARBA00022989"/>
    </source>
</evidence>
<keyword evidence="4 6" id="KW-0472">Membrane</keyword>
<evidence type="ECO:0000256" key="5">
    <source>
        <dbReference type="SAM" id="MobiDB-lite"/>
    </source>
</evidence>
<dbReference type="Gene3D" id="1.25.40.10">
    <property type="entry name" value="Tetratricopeptide repeat domain"/>
    <property type="match status" value="1"/>
</dbReference>
<evidence type="ECO:0000259" key="7">
    <source>
        <dbReference type="Pfam" id="PF07219"/>
    </source>
</evidence>
<gene>
    <name evidence="8" type="ORF">GCM10007094_29180</name>
</gene>
<comment type="caution">
    <text evidence="8">The sequence shown here is derived from an EMBL/GenBank/DDBJ whole genome shotgun (WGS) entry which is preliminary data.</text>
</comment>
<evidence type="ECO:0000313" key="8">
    <source>
        <dbReference type="EMBL" id="GHB38019.1"/>
    </source>
</evidence>
<feature type="compositionally biased region" description="Basic and acidic residues" evidence="5">
    <location>
        <begin position="491"/>
        <end position="515"/>
    </location>
</feature>
<feature type="domain" description="HemY N-terminal" evidence="7">
    <location>
        <begin position="26"/>
        <end position="133"/>
    </location>
</feature>
<keyword evidence="9" id="KW-1185">Reference proteome</keyword>
<feature type="transmembrane region" description="Helical" evidence="6">
    <location>
        <begin position="45"/>
        <end position="66"/>
    </location>
</feature>
<dbReference type="EMBL" id="BMXE01000005">
    <property type="protein sequence ID" value="GHB38019.1"/>
    <property type="molecule type" value="Genomic_DNA"/>
</dbReference>
<name>A0ABQ3EKG9_9HYPH</name>
<proteinExistence type="predicted"/>
<protein>
    <submittedName>
        <fullName evidence="8">Heme biosynthesis protein HemY</fullName>
    </submittedName>
</protein>
<evidence type="ECO:0000256" key="1">
    <source>
        <dbReference type="ARBA" id="ARBA00004370"/>
    </source>
</evidence>
<organism evidence="8 9">
    <name type="scientific">Pseudovibrio japonicus</name>
    <dbReference type="NCBI Taxonomy" id="366534"/>
    <lineage>
        <taxon>Bacteria</taxon>
        <taxon>Pseudomonadati</taxon>
        <taxon>Pseudomonadota</taxon>
        <taxon>Alphaproteobacteria</taxon>
        <taxon>Hyphomicrobiales</taxon>
        <taxon>Stappiaceae</taxon>
        <taxon>Pseudovibrio</taxon>
    </lineage>
</organism>
<comment type="subcellular location">
    <subcellularLocation>
        <location evidence="1">Membrane</location>
    </subcellularLocation>
</comment>
<feature type="compositionally biased region" description="Basic and acidic residues" evidence="5">
    <location>
        <begin position="530"/>
        <end position="541"/>
    </location>
</feature>
<accession>A0ABQ3EKG9</accession>
<keyword evidence="3 6" id="KW-1133">Transmembrane helix</keyword>
<feature type="compositionally biased region" description="Basic and acidic residues" evidence="5">
    <location>
        <begin position="470"/>
        <end position="482"/>
    </location>
</feature>
<dbReference type="InterPro" id="IPR010817">
    <property type="entry name" value="HemY_N"/>
</dbReference>
<feature type="region of interest" description="Disordered" evidence="5">
    <location>
        <begin position="470"/>
        <end position="597"/>
    </location>
</feature>
<dbReference type="Pfam" id="PF07219">
    <property type="entry name" value="HemY_N"/>
    <property type="match status" value="1"/>
</dbReference>
<reference evidence="9" key="1">
    <citation type="journal article" date="2019" name="Int. J. Syst. Evol. Microbiol.">
        <title>The Global Catalogue of Microorganisms (GCM) 10K type strain sequencing project: providing services to taxonomists for standard genome sequencing and annotation.</title>
        <authorList>
            <consortium name="The Broad Institute Genomics Platform"/>
            <consortium name="The Broad Institute Genome Sequencing Center for Infectious Disease"/>
            <person name="Wu L."/>
            <person name="Ma J."/>
        </authorList>
    </citation>
    <scope>NUCLEOTIDE SEQUENCE [LARGE SCALE GENOMIC DNA]</scope>
    <source>
        <strain evidence="9">KCTC 12861</strain>
    </source>
</reference>
<sequence length="597" mass="65369">MVRVLIFFAFVFLLALGGAWMADRPGLVTLDWQGYVVQVSLLTTVVAFGISIVASIVIWGFLRLVWKSPTLVSHFMQRRRKDKGYDALSQGLMALGSGDTLHARKFGLKADKFLDGNEPAARLLLAQASQLDGDHAESRRRFEAMIEDDRSKAVGLHGLYIEAERENEPAAARHFAEEAFNLVPGLHWAGNAVLGYQAVSGDWEEAIATLERNYAARMIDKKTLRRQKAVLLTARALELENENPDRARTLAVEAHGLAPSLVPAALVAARLRIRAGEIRKASKILEATWKLSPHPDLAEAYAHVRPGDSVTDRMSRVKTLAGMRAYSAEGAIAVAVAAIEAQKFDEAREQLKRVLRSEPTQRAFLLMADLEEREHGDQGRIREWLSRAVRAPHDKVWIADGVVSANWAPVSPKTGRVDAYEWATPESAIDQDQTIEVIDDKLFEPPELAAPVQVLNEPVAADIVVSPSQEAEKSAAADKPEPAEPVVATEAAKEPKDAPAPEKKSKETTKADKPRATVMPVGFSGSAPAKADEKGMKKVAEPSKATPDAAAKTGKKSKAEKETLVEFPLPHLPDDPGLESEEDDPKAPKEQGFRFFR</sequence>
<feature type="compositionally biased region" description="Basic and acidic residues" evidence="5">
    <location>
        <begin position="585"/>
        <end position="597"/>
    </location>
</feature>
<dbReference type="RefSeq" id="WP_189437540.1">
    <property type="nucleotide sequence ID" value="NZ_BMXE01000005.1"/>
</dbReference>
<dbReference type="SUPFAM" id="SSF48452">
    <property type="entry name" value="TPR-like"/>
    <property type="match status" value="1"/>
</dbReference>
<dbReference type="InterPro" id="IPR016982">
    <property type="entry name" value="Mms48"/>
</dbReference>
<evidence type="ECO:0000256" key="6">
    <source>
        <dbReference type="SAM" id="Phobius"/>
    </source>
</evidence>
<evidence type="ECO:0000256" key="2">
    <source>
        <dbReference type="ARBA" id="ARBA00022692"/>
    </source>
</evidence>
<dbReference type="PIRSF" id="PIRSF031802">
    <property type="entry name" value="UCP031802"/>
    <property type="match status" value="1"/>
</dbReference>
<evidence type="ECO:0000256" key="4">
    <source>
        <dbReference type="ARBA" id="ARBA00023136"/>
    </source>
</evidence>
<dbReference type="InterPro" id="IPR011990">
    <property type="entry name" value="TPR-like_helical_dom_sf"/>
</dbReference>
<keyword evidence="2 6" id="KW-0812">Transmembrane</keyword>
<evidence type="ECO:0000313" key="9">
    <source>
        <dbReference type="Proteomes" id="UP000637980"/>
    </source>
</evidence>
<dbReference type="Proteomes" id="UP000637980">
    <property type="component" value="Unassembled WGS sequence"/>
</dbReference>